<dbReference type="InterPro" id="IPR036388">
    <property type="entry name" value="WH-like_DNA-bd_sf"/>
</dbReference>
<name>A0A1A6BMK1_MYCGO</name>
<protein>
    <submittedName>
        <fullName evidence="6">Histidine kinase</fullName>
    </submittedName>
</protein>
<dbReference type="RefSeq" id="WP_065132323.1">
    <property type="nucleotide sequence ID" value="NZ_JACKSU010000076.1"/>
</dbReference>
<dbReference type="Gene3D" id="3.30.450.40">
    <property type="match status" value="1"/>
</dbReference>
<accession>A0A1A6BMK1</accession>
<dbReference type="SUPFAM" id="SSF55781">
    <property type="entry name" value="GAF domain-like"/>
    <property type="match status" value="1"/>
</dbReference>
<dbReference type="PROSITE" id="PS50921">
    <property type="entry name" value="ANTAR"/>
    <property type="match status" value="1"/>
</dbReference>
<comment type="caution">
    <text evidence="6">The sequence shown here is derived from an EMBL/GenBank/DDBJ whole genome shotgun (WGS) entry which is preliminary data.</text>
</comment>
<dbReference type="PIRSF" id="PIRSF036625">
    <property type="entry name" value="GAF_ANTAR"/>
    <property type="match status" value="1"/>
</dbReference>
<dbReference type="InterPro" id="IPR005561">
    <property type="entry name" value="ANTAR"/>
</dbReference>
<organism evidence="6 8">
    <name type="scientific">Mycobacterium gordonae</name>
    <dbReference type="NCBI Taxonomy" id="1778"/>
    <lineage>
        <taxon>Bacteria</taxon>
        <taxon>Bacillati</taxon>
        <taxon>Actinomycetota</taxon>
        <taxon>Actinomycetes</taxon>
        <taxon>Mycobacteriales</taxon>
        <taxon>Mycobacteriaceae</taxon>
        <taxon>Mycobacterium</taxon>
    </lineage>
</organism>
<dbReference type="Proteomes" id="UP000193928">
    <property type="component" value="Unassembled WGS sequence"/>
</dbReference>
<reference evidence="6 8" key="2">
    <citation type="submission" date="2016-06" db="EMBL/GenBank/DDBJ databases">
        <authorList>
            <person name="Kjaerup R.B."/>
            <person name="Dalgaard T.S."/>
            <person name="Juul-Madsen H.R."/>
        </authorList>
    </citation>
    <scope>NUCLEOTIDE SEQUENCE [LARGE SCALE GENOMIC DNA]</scope>
    <source>
        <strain evidence="6 8">1245752.6</strain>
    </source>
</reference>
<dbReference type="Pfam" id="PF03861">
    <property type="entry name" value="ANTAR"/>
    <property type="match status" value="1"/>
</dbReference>
<dbReference type="Gene3D" id="1.10.10.10">
    <property type="entry name" value="Winged helix-like DNA-binding domain superfamily/Winged helix DNA-binding domain"/>
    <property type="match status" value="1"/>
</dbReference>
<dbReference type="Pfam" id="PF13185">
    <property type="entry name" value="GAF_2"/>
    <property type="match status" value="1"/>
</dbReference>
<dbReference type="InterPro" id="IPR012074">
    <property type="entry name" value="GAF_ANTAR"/>
</dbReference>
<evidence type="ECO:0000313" key="9">
    <source>
        <dbReference type="Proteomes" id="UP000193928"/>
    </source>
</evidence>
<feature type="domain" description="ANTAR" evidence="5">
    <location>
        <begin position="164"/>
        <end position="225"/>
    </location>
</feature>
<dbReference type="Proteomes" id="UP000093757">
    <property type="component" value="Unassembled WGS sequence"/>
</dbReference>
<dbReference type="InterPro" id="IPR011006">
    <property type="entry name" value="CheY-like_superfamily"/>
</dbReference>
<evidence type="ECO:0000313" key="6">
    <source>
        <dbReference type="EMBL" id="OBS03568.1"/>
    </source>
</evidence>
<keyword evidence="4" id="KW-0804">Transcription</keyword>
<proteinExistence type="predicted"/>
<keyword evidence="1" id="KW-0808">Transferase</keyword>
<reference evidence="7 9" key="1">
    <citation type="submission" date="2016-01" db="EMBL/GenBank/DDBJ databases">
        <title>The new phylogeny of the genus Mycobacterium.</title>
        <authorList>
            <person name="Tarcisio F."/>
            <person name="Conor M."/>
            <person name="Antonella G."/>
            <person name="Elisabetta G."/>
            <person name="Giulia F.S."/>
            <person name="Sara T."/>
            <person name="Anna F."/>
            <person name="Clotilde B."/>
            <person name="Roberto B."/>
            <person name="Veronica D.S."/>
            <person name="Fabio R."/>
            <person name="Monica P."/>
            <person name="Olivier J."/>
            <person name="Enrico T."/>
            <person name="Nicola S."/>
        </authorList>
    </citation>
    <scope>NUCLEOTIDE SEQUENCE [LARGE SCALE GENOMIC DNA]</scope>
    <source>
        <strain evidence="7 9">DSM 44160</strain>
    </source>
</reference>
<keyword evidence="2 6" id="KW-0418">Kinase</keyword>
<evidence type="ECO:0000256" key="4">
    <source>
        <dbReference type="ARBA" id="ARBA00023163"/>
    </source>
</evidence>
<dbReference type="InterPro" id="IPR003018">
    <property type="entry name" value="GAF"/>
</dbReference>
<evidence type="ECO:0000256" key="3">
    <source>
        <dbReference type="ARBA" id="ARBA00023015"/>
    </source>
</evidence>
<evidence type="ECO:0000256" key="1">
    <source>
        <dbReference type="ARBA" id="ARBA00022679"/>
    </source>
</evidence>
<keyword evidence="9" id="KW-1185">Reference proteome</keyword>
<sequence>MPEPSDHDLAVRMAELARVLAAPRNAEEILTKVTSAAVDLIAGVDTAGILLIKKGGQFESIAGTDELPHELDELQHTLNEGPCIEAASSSDYDVVRTDDFRRETRWPAYTAAVQKLGVLSGLSFRLYTHERTAGALNLFGFQPTEWDVERQTIGTVLAAHAAAALMATNQSDNLRSAVASRDRIGQAKGIIMERFDVDDVRAFEMLRQLSQESNTSLIEIAQRVIDTRSGH</sequence>
<dbReference type="SUPFAM" id="SSF52172">
    <property type="entry name" value="CheY-like"/>
    <property type="match status" value="1"/>
</dbReference>
<dbReference type="SMART" id="SM01012">
    <property type="entry name" value="ANTAR"/>
    <property type="match status" value="1"/>
</dbReference>
<dbReference type="EMBL" id="LQOY01000238">
    <property type="protein sequence ID" value="ORV68781.1"/>
    <property type="molecule type" value="Genomic_DNA"/>
</dbReference>
<dbReference type="AlphaFoldDB" id="A0A1A6BMK1"/>
<dbReference type="InterPro" id="IPR029016">
    <property type="entry name" value="GAF-like_dom_sf"/>
</dbReference>
<dbReference type="EMBL" id="MAEM01000064">
    <property type="protein sequence ID" value="OBS03568.1"/>
    <property type="molecule type" value="Genomic_DNA"/>
</dbReference>
<keyword evidence="3" id="KW-0805">Transcription regulation</keyword>
<evidence type="ECO:0000256" key="2">
    <source>
        <dbReference type="ARBA" id="ARBA00022777"/>
    </source>
</evidence>
<dbReference type="GO" id="GO:0003723">
    <property type="term" value="F:RNA binding"/>
    <property type="evidence" value="ECO:0007669"/>
    <property type="project" value="InterPro"/>
</dbReference>
<evidence type="ECO:0000313" key="8">
    <source>
        <dbReference type="Proteomes" id="UP000093757"/>
    </source>
</evidence>
<dbReference type="GO" id="GO:0016301">
    <property type="term" value="F:kinase activity"/>
    <property type="evidence" value="ECO:0007669"/>
    <property type="project" value="UniProtKB-KW"/>
</dbReference>
<evidence type="ECO:0000313" key="7">
    <source>
        <dbReference type="EMBL" id="ORV68781.1"/>
    </source>
</evidence>
<evidence type="ECO:0000259" key="5">
    <source>
        <dbReference type="PROSITE" id="PS50921"/>
    </source>
</evidence>
<dbReference type="OrthoDB" id="4629915at2"/>
<gene>
    <name evidence="6" type="ORF">A9W98_08805</name>
    <name evidence="7" type="ORF">AWC08_07130</name>
</gene>